<keyword evidence="2" id="KW-1185">Reference proteome</keyword>
<dbReference type="PANTHER" id="PTHR35340:SF6">
    <property type="entry name" value="ASST-DOMAIN-CONTAINING PROTEIN"/>
    <property type="match status" value="1"/>
</dbReference>
<evidence type="ECO:0000313" key="2">
    <source>
        <dbReference type="Proteomes" id="UP000039046"/>
    </source>
</evidence>
<accession>A0A0A1TAH4</accession>
<dbReference type="OrthoDB" id="5377172at2759"/>
<evidence type="ECO:0000313" key="1">
    <source>
        <dbReference type="EMBL" id="CEJ83155.1"/>
    </source>
</evidence>
<dbReference type="AlphaFoldDB" id="A0A0A1TAH4"/>
<dbReference type="EMBL" id="CDHN01000001">
    <property type="protein sequence ID" value="CEJ83155.1"/>
    <property type="molecule type" value="Genomic_DNA"/>
</dbReference>
<sequence>MALFSENAAWPSHGFVSQPPTFTVPVFQYNKTGTTDPGNLVLSAGGKTCLIASDEGELLWRLDDKTPFVTNCLIQKLNGTDVIVYNEAYFTDQNVGFGYGTVVIRDSTYQVIHNVTLKDPELTNSRDGDWASVIDYHESTLTEEDTVLVVAYNATQLDLSPFGGPLNGWVHVPLIYELDVKSNDIVYRWDVMENVPLQSSHAFFGGVHGTGATRDKVWDPYHVNSIQPYKNGFLFSIRNAGTAIYVNKATGEIEWTLDGVDRNGDFKIDGDEQTWFNWQHHIRIQDNVHNDRQILTVFNNFNDEMTGRNESRGVIIDLDLHTMRGSKRGTFLSPEHPVYAWNSGSVHFDQITNHTIVNYGSGTAVMEFDADANPIYRLEFGNPVEGYSYRTMRTLWKGYPKTKPSVRACGKDGELKAYMSWNGASELVKWNVYAGMSAETMDISACLDKTGFETEAAIPDDSKFIRVDALDGDDNVLASSSTVPTMSTC</sequence>
<dbReference type="STRING" id="1531966.A0A0A1TAH4"/>
<dbReference type="Proteomes" id="UP000039046">
    <property type="component" value="Unassembled WGS sequence"/>
</dbReference>
<evidence type="ECO:0008006" key="3">
    <source>
        <dbReference type="Google" id="ProtNLM"/>
    </source>
</evidence>
<name>A0A0A1TAH4_9HYPO</name>
<dbReference type="HOGENOM" id="CLU_018249_2_1_1"/>
<protein>
    <recommendedName>
        <fullName evidence="3">ASST-domain-containing protein</fullName>
    </recommendedName>
</protein>
<dbReference type="InterPro" id="IPR053143">
    <property type="entry name" value="Arylsulfate_ST"/>
</dbReference>
<dbReference type="PANTHER" id="PTHR35340">
    <property type="entry name" value="PQQ ENZYME REPEAT PROTEIN-RELATED"/>
    <property type="match status" value="1"/>
</dbReference>
<dbReference type="Pfam" id="PF14269">
    <property type="entry name" value="Arylsulfotran_2"/>
    <property type="match status" value="1"/>
</dbReference>
<dbReference type="InterPro" id="IPR039535">
    <property type="entry name" value="ASST-like"/>
</dbReference>
<organism evidence="1 2">
    <name type="scientific">[Torrubiella] hemipterigena</name>
    <dbReference type="NCBI Taxonomy" id="1531966"/>
    <lineage>
        <taxon>Eukaryota</taxon>
        <taxon>Fungi</taxon>
        <taxon>Dikarya</taxon>
        <taxon>Ascomycota</taxon>
        <taxon>Pezizomycotina</taxon>
        <taxon>Sordariomycetes</taxon>
        <taxon>Hypocreomycetidae</taxon>
        <taxon>Hypocreales</taxon>
        <taxon>Clavicipitaceae</taxon>
        <taxon>Clavicipitaceae incertae sedis</taxon>
        <taxon>'Torrubiella' clade</taxon>
    </lineage>
</organism>
<proteinExistence type="predicted"/>
<reference evidence="1 2" key="1">
    <citation type="journal article" date="2015" name="Genome Announc.">
        <title>Draft Genome Sequence and Gene Annotation of the Entomopathogenic Fungus Verticillium hemipterigenum.</title>
        <authorList>
            <person name="Horn F."/>
            <person name="Habel A."/>
            <person name="Scharf D.H."/>
            <person name="Dworschak J."/>
            <person name="Brakhage A.A."/>
            <person name="Guthke R."/>
            <person name="Hertweck C."/>
            <person name="Linde J."/>
        </authorList>
    </citation>
    <scope>NUCLEOTIDE SEQUENCE [LARGE SCALE GENOMIC DNA]</scope>
</reference>
<gene>
    <name evidence="1" type="ORF">VHEMI03177</name>
</gene>